<protein>
    <submittedName>
        <fullName evidence="1">Uncharacterized protein</fullName>
    </submittedName>
</protein>
<proteinExistence type="predicted"/>
<dbReference type="Proteomes" id="UP000261828">
    <property type="component" value="Unassembled WGS sequence"/>
</dbReference>
<dbReference type="AlphaFoldDB" id="A0A371JNX1"/>
<organism evidence="1 2">
    <name type="scientific">Flagellimonas nanhaiensis</name>
    <dbReference type="NCBI Taxonomy" id="2292706"/>
    <lineage>
        <taxon>Bacteria</taxon>
        <taxon>Pseudomonadati</taxon>
        <taxon>Bacteroidota</taxon>
        <taxon>Flavobacteriia</taxon>
        <taxon>Flavobacteriales</taxon>
        <taxon>Flavobacteriaceae</taxon>
        <taxon>Flagellimonas</taxon>
    </lineage>
</organism>
<sequence>MMGKIKKDCAFQYYNGREVIADETELTLKEAKKLFNDHYEDMVEQVKGGNGIECAIWINMKGRYDYHDTLIHLHSPCEENGVLWEKKYITGFSEKLIN</sequence>
<comment type="caution">
    <text evidence="1">The sequence shown here is derived from an EMBL/GenBank/DDBJ whole genome shotgun (WGS) entry which is preliminary data.</text>
</comment>
<name>A0A371JNX1_9FLAO</name>
<dbReference type="EMBL" id="QTJX01000003">
    <property type="protein sequence ID" value="RDY58915.1"/>
    <property type="molecule type" value="Genomic_DNA"/>
</dbReference>
<evidence type="ECO:0000313" key="1">
    <source>
        <dbReference type="EMBL" id="RDY58915.1"/>
    </source>
</evidence>
<reference evidence="1 2" key="1">
    <citation type="submission" date="2018-08" db="EMBL/GenBank/DDBJ databases">
        <title>Muricauda nanhaiensis sp. nov., isolated from seawater of the South China Sea.</title>
        <authorList>
            <person name="Dang Y."/>
        </authorList>
    </citation>
    <scope>NUCLEOTIDE SEQUENCE [LARGE SCALE GENOMIC DNA]</scope>
    <source>
        <strain evidence="1 2">SM1704</strain>
    </source>
</reference>
<dbReference type="RefSeq" id="WP_116185235.1">
    <property type="nucleotide sequence ID" value="NZ_QTJX01000003.1"/>
</dbReference>
<evidence type="ECO:0000313" key="2">
    <source>
        <dbReference type="Proteomes" id="UP000261828"/>
    </source>
</evidence>
<keyword evidence="2" id="KW-1185">Reference proteome</keyword>
<gene>
    <name evidence="1" type="ORF">DX873_14750</name>
</gene>
<accession>A0A371JNX1</accession>